<organism evidence="2 3">
    <name type="scientific">Prorocentrum cordatum</name>
    <dbReference type="NCBI Taxonomy" id="2364126"/>
    <lineage>
        <taxon>Eukaryota</taxon>
        <taxon>Sar</taxon>
        <taxon>Alveolata</taxon>
        <taxon>Dinophyceae</taxon>
        <taxon>Prorocentrales</taxon>
        <taxon>Prorocentraceae</taxon>
        <taxon>Prorocentrum</taxon>
    </lineage>
</organism>
<dbReference type="EMBL" id="CAUYUJ010015985">
    <property type="protein sequence ID" value="CAK0860497.1"/>
    <property type="molecule type" value="Genomic_DNA"/>
</dbReference>
<name>A0ABN9UKX1_9DINO</name>
<proteinExistence type="predicted"/>
<gene>
    <name evidence="2" type="ORF">PCOR1329_LOCUS49454</name>
</gene>
<accession>A0ABN9UKX1</accession>
<dbReference type="Proteomes" id="UP001189429">
    <property type="component" value="Unassembled WGS sequence"/>
</dbReference>
<comment type="caution">
    <text evidence="2">The sequence shown here is derived from an EMBL/GenBank/DDBJ whole genome shotgun (WGS) entry which is preliminary data.</text>
</comment>
<reference evidence="2" key="1">
    <citation type="submission" date="2023-10" db="EMBL/GenBank/DDBJ databases">
        <authorList>
            <person name="Chen Y."/>
            <person name="Shah S."/>
            <person name="Dougan E. K."/>
            <person name="Thang M."/>
            <person name="Chan C."/>
        </authorList>
    </citation>
    <scope>NUCLEOTIDE SEQUENCE [LARGE SCALE GENOMIC DNA]</scope>
</reference>
<evidence type="ECO:0000313" key="3">
    <source>
        <dbReference type="Proteomes" id="UP001189429"/>
    </source>
</evidence>
<keyword evidence="3" id="KW-1185">Reference proteome</keyword>
<feature type="non-terminal residue" evidence="2">
    <location>
        <position position="1"/>
    </location>
</feature>
<evidence type="ECO:0000256" key="1">
    <source>
        <dbReference type="SAM" id="MobiDB-lite"/>
    </source>
</evidence>
<protein>
    <submittedName>
        <fullName evidence="2">Uncharacterized protein</fullName>
    </submittedName>
</protein>
<feature type="region of interest" description="Disordered" evidence="1">
    <location>
        <begin position="1"/>
        <end position="107"/>
    </location>
</feature>
<evidence type="ECO:0000313" key="2">
    <source>
        <dbReference type="EMBL" id="CAK0860497.1"/>
    </source>
</evidence>
<feature type="non-terminal residue" evidence="2">
    <location>
        <position position="107"/>
    </location>
</feature>
<sequence>EAGRACGKPRRLPRRRPAPSPRPRPRGSPPRRRAPQRGARGRRGPRSGDFLAGRAASAPEKAAAVRRDVDRGPPPPACSPALRDGAATAAPSPRGARVPLGGGRRPA</sequence>
<feature type="compositionally biased region" description="Basic residues" evidence="1">
    <location>
        <begin position="7"/>
        <end position="45"/>
    </location>
</feature>